<protein>
    <submittedName>
        <fullName evidence="8">UBA_e1_thiolCys domain-containing protein</fullName>
    </submittedName>
</protein>
<dbReference type="InterPro" id="IPR042063">
    <property type="entry name" value="Ubi_acti_E1_SCCH"/>
</dbReference>
<dbReference type="GO" id="GO:0005634">
    <property type="term" value="C:nucleus"/>
    <property type="evidence" value="ECO:0007669"/>
    <property type="project" value="TreeGrafter"/>
</dbReference>
<dbReference type="GO" id="GO:0004839">
    <property type="term" value="F:ubiquitin activating enzyme activity"/>
    <property type="evidence" value="ECO:0007669"/>
    <property type="project" value="TreeGrafter"/>
</dbReference>
<dbReference type="GO" id="GO:0005737">
    <property type="term" value="C:cytoplasm"/>
    <property type="evidence" value="ECO:0007669"/>
    <property type="project" value="TreeGrafter"/>
</dbReference>
<dbReference type="GO" id="GO:0006974">
    <property type="term" value="P:DNA damage response"/>
    <property type="evidence" value="ECO:0007669"/>
    <property type="project" value="TreeGrafter"/>
</dbReference>
<dbReference type="PANTHER" id="PTHR10953:SF4">
    <property type="entry name" value="UBIQUITIN-ACTIVATING ENZYME E1 C-TERMINAL DOMAIN-CONTAINING PROTEIN"/>
    <property type="match status" value="1"/>
</dbReference>
<dbReference type="WBParaSite" id="GPUH_0001940801-mRNA-1">
    <property type="protein sequence ID" value="GPUH_0001940801-mRNA-1"/>
    <property type="gene ID" value="GPUH_0001940801"/>
</dbReference>
<keyword evidence="7" id="KW-1185">Reference proteome</keyword>
<sequence>MDRRCIYYRLPLLESGTMGTKGNTQVHILTQIERALIQERPSGPEDCIKWARLNFQEYFHNAIAQLLHMFPEDQVTDLGMKFWSGSKRCPHVLEFNPQKVEVPEFKPRSNVKIAVTESEAKQLEKSDDDDCDAQLQSVMVTLAKMNKKTVQRLNAIDFEKDDDTNHHMEFITAASNLRAENYSIAPADRLKCGNGYFTLWDRLEVQGPKKMKELLQLIKEEYNLQEETGFDVSMVSCGVSLVYSFFLSNEKKLERLEQE</sequence>
<gene>
    <name evidence="6" type="ORF">GPUH_LOCUS19383</name>
</gene>
<organism evidence="8">
    <name type="scientific">Gongylonema pulchrum</name>
    <dbReference type="NCBI Taxonomy" id="637853"/>
    <lineage>
        <taxon>Eukaryota</taxon>
        <taxon>Metazoa</taxon>
        <taxon>Ecdysozoa</taxon>
        <taxon>Nematoda</taxon>
        <taxon>Chromadorea</taxon>
        <taxon>Rhabditida</taxon>
        <taxon>Spirurina</taxon>
        <taxon>Spiruromorpha</taxon>
        <taxon>Spiruroidea</taxon>
        <taxon>Gongylonematidae</taxon>
        <taxon>Gongylonema</taxon>
    </lineage>
</organism>
<reference evidence="8" key="1">
    <citation type="submission" date="2016-06" db="UniProtKB">
        <authorList>
            <consortium name="WormBaseParasite"/>
        </authorList>
    </citation>
    <scope>IDENTIFICATION</scope>
</reference>
<evidence type="ECO:0000259" key="5">
    <source>
        <dbReference type="Pfam" id="PF10585"/>
    </source>
</evidence>
<dbReference type="GO" id="GO:0006511">
    <property type="term" value="P:ubiquitin-dependent protein catabolic process"/>
    <property type="evidence" value="ECO:0007669"/>
    <property type="project" value="TreeGrafter"/>
</dbReference>
<dbReference type="Gene3D" id="3.10.290.60">
    <property type="entry name" value="Ubiquitin-activating enzyme E1, UFD domain"/>
    <property type="match status" value="1"/>
</dbReference>
<dbReference type="Gene3D" id="1.10.10.2660">
    <property type="entry name" value="Ubiquitin-activating enzyme E1, SCCH domain"/>
    <property type="match status" value="2"/>
</dbReference>
<dbReference type="SUPFAM" id="SSF69572">
    <property type="entry name" value="Activating enzymes of the ubiquitin-like proteins"/>
    <property type="match status" value="1"/>
</dbReference>
<comment type="pathway">
    <text evidence="1">Protein modification; protein ubiquitination.</text>
</comment>
<name>A0A183EEJ2_9BILA</name>
<keyword evidence="3" id="KW-0436">Ligase</keyword>
<dbReference type="Pfam" id="PF09358">
    <property type="entry name" value="E1_UFD"/>
    <property type="match status" value="1"/>
</dbReference>
<evidence type="ECO:0000256" key="2">
    <source>
        <dbReference type="ARBA" id="ARBA00005673"/>
    </source>
</evidence>
<reference evidence="6 7" key="2">
    <citation type="submission" date="2018-11" db="EMBL/GenBank/DDBJ databases">
        <authorList>
            <consortium name="Pathogen Informatics"/>
        </authorList>
    </citation>
    <scope>NUCLEOTIDE SEQUENCE [LARGE SCALE GENOMIC DNA]</scope>
</reference>
<evidence type="ECO:0000313" key="8">
    <source>
        <dbReference type="WBParaSite" id="GPUH_0001940801-mRNA-1"/>
    </source>
</evidence>
<proteinExistence type="inferred from homology"/>
<dbReference type="Proteomes" id="UP000271098">
    <property type="component" value="Unassembled WGS sequence"/>
</dbReference>
<evidence type="ECO:0000256" key="1">
    <source>
        <dbReference type="ARBA" id="ARBA00004906"/>
    </source>
</evidence>
<dbReference type="InterPro" id="IPR019572">
    <property type="entry name" value="UBA_E1_SCCH"/>
</dbReference>
<comment type="similarity">
    <text evidence="2">Belongs to the ubiquitin-activating E1 family.</text>
</comment>
<evidence type="ECO:0000259" key="4">
    <source>
        <dbReference type="Pfam" id="PF09358"/>
    </source>
</evidence>
<dbReference type="AlphaFoldDB" id="A0A183EEJ2"/>
<evidence type="ECO:0000313" key="6">
    <source>
        <dbReference type="EMBL" id="VDN33731.1"/>
    </source>
</evidence>
<dbReference type="InterPro" id="IPR018965">
    <property type="entry name" value="Ub-activating_enz_E1_C"/>
</dbReference>
<feature type="domain" description="Ubiquitin-activating enzyme SCCH" evidence="5">
    <location>
        <begin position="98"/>
        <end position="192"/>
    </location>
</feature>
<evidence type="ECO:0000256" key="3">
    <source>
        <dbReference type="ARBA" id="ARBA00022598"/>
    </source>
</evidence>
<evidence type="ECO:0000313" key="7">
    <source>
        <dbReference type="Proteomes" id="UP000271098"/>
    </source>
</evidence>
<accession>A0A183EEJ2</accession>
<dbReference type="InterPro" id="IPR035985">
    <property type="entry name" value="Ubiquitin-activating_enz"/>
</dbReference>
<dbReference type="OrthoDB" id="10252231at2759"/>
<dbReference type="EMBL" id="UYRT01088415">
    <property type="protein sequence ID" value="VDN33731.1"/>
    <property type="molecule type" value="Genomic_DNA"/>
</dbReference>
<dbReference type="InterPro" id="IPR038252">
    <property type="entry name" value="UBA_E1_C_sf"/>
</dbReference>
<dbReference type="InterPro" id="IPR045886">
    <property type="entry name" value="ThiF/MoeB/HesA"/>
</dbReference>
<dbReference type="Pfam" id="PF10585">
    <property type="entry name" value="UBA_E1_SCCH"/>
    <property type="match status" value="1"/>
</dbReference>
<feature type="domain" description="Ubiquitin-activating enzyme E1 C-terminal" evidence="4">
    <location>
        <begin position="200"/>
        <end position="258"/>
    </location>
</feature>
<dbReference type="PANTHER" id="PTHR10953">
    <property type="entry name" value="UBIQUITIN-ACTIVATING ENZYME E1"/>
    <property type="match status" value="1"/>
</dbReference>